<dbReference type="GO" id="GO:0009055">
    <property type="term" value="F:electron transfer activity"/>
    <property type="evidence" value="ECO:0007669"/>
    <property type="project" value="InterPro"/>
</dbReference>
<dbReference type="EMBL" id="CP031156">
    <property type="protein sequence ID" value="QCO31146.1"/>
    <property type="molecule type" value="Genomic_DNA"/>
</dbReference>
<dbReference type="PROSITE" id="PS00196">
    <property type="entry name" value="COPPER_BLUE"/>
    <property type="match status" value="1"/>
</dbReference>
<dbReference type="InterPro" id="IPR028871">
    <property type="entry name" value="BlueCu_1_BS"/>
</dbReference>
<evidence type="ECO:0000259" key="5">
    <source>
        <dbReference type="Pfam" id="PF00127"/>
    </source>
</evidence>
<protein>
    <recommendedName>
        <fullName evidence="5">Blue (type 1) copper domain-containing protein</fullName>
    </recommendedName>
</protein>
<dbReference type="Gene3D" id="2.60.40.420">
    <property type="entry name" value="Cupredoxins - blue copper proteins"/>
    <property type="match status" value="1"/>
</dbReference>
<dbReference type="InterPro" id="IPR008972">
    <property type="entry name" value="Cupredoxin"/>
</dbReference>
<keyword evidence="7" id="KW-1185">Reference proteome</keyword>
<dbReference type="PROSITE" id="PS00079">
    <property type="entry name" value="MULTICOPPER_OXIDASE1"/>
    <property type="match status" value="1"/>
</dbReference>
<dbReference type="KEGG" id="mpru:DFR88_01685"/>
<evidence type="ECO:0000256" key="1">
    <source>
        <dbReference type="ARBA" id="ARBA00022448"/>
    </source>
</evidence>
<organism evidence="6 7">
    <name type="scientific">Metallosphaera prunae</name>
    <dbReference type="NCBI Taxonomy" id="47304"/>
    <lineage>
        <taxon>Archaea</taxon>
        <taxon>Thermoproteota</taxon>
        <taxon>Thermoprotei</taxon>
        <taxon>Sulfolobales</taxon>
        <taxon>Sulfolobaceae</taxon>
        <taxon>Metallosphaera</taxon>
    </lineage>
</organism>
<dbReference type="SUPFAM" id="SSF49503">
    <property type="entry name" value="Cupredoxins"/>
    <property type="match status" value="1"/>
</dbReference>
<proteinExistence type="predicted"/>
<keyword evidence="2" id="KW-0479">Metal-binding</keyword>
<accession>A0A4D8S1E1</accession>
<evidence type="ECO:0000256" key="2">
    <source>
        <dbReference type="ARBA" id="ARBA00022723"/>
    </source>
</evidence>
<evidence type="ECO:0000256" key="4">
    <source>
        <dbReference type="ARBA" id="ARBA00023008"/>
    </source>
</evidence>
<evidence type="ECO:0000313" key="6">
    <source>
        <dbReference type="EMBL" id="QCO31146.1"/>
    </source>
</evidence>
<sequence length="253" mass="28189">MHMKRVLVILIIGIIAVVGIVTYTYANIYLPNYYSQQSVAYYNGQLSMMGYGPQGSQGMMGGMMGGYRMMGYHEGYAYGYLGSTSIPQAVQAIRSVQPYARVFPQNDTIVFYSTQINLVVLSMGHQRAFNLTNYTAPLSAHAQDNVFVIDGLINPTLIMPGRSVLNIELINLDAGDFHNLAITPVPPPYPYYSMMYIRMNVMGMTPMIPYANYNDGQAYESSFSVSLQPGTYYYVCEYPGHAEMGMYGEIVVT</sequence>
<dbReference type="Proteomes" id="UP000298568">
    <property type="component" value="Chromosome"/>
</dbReference>
<keyword evidence="1" id="KW-0813">Transport</keyword>
<gene>
    <name evidence="6" type="ORF">DFR88_01685</name>
</gene>
<evidence type="ECO:0000313" key="7">
    <source>
        <dbReference type="Proteomes" id="UP000298568"/>
    </source>
</evidence>
<feature type="domain" description="Blue (type 1) copper" evidence="5">
    <location>
        <begin position="214"/>
        <end position="252"/>
    </location>
</feature>
<dbReference type="GeneID" id="97613948"/>
<dbReference type="GO" id="GO:0005507">
    <property type="term" value="F:copper ion binding"/>
    <property type="evidence" value="ECO:0007669"/>
    <property type="project" value="InterPro"/>
</dbReference>
<dbReference type="RefSeq" id="WP_144418836.1">
    <property type="nucleotide sequence ID" value="NZ_CP031156.1"/>
</dbReference>
<name>A0A4D8S1E1_METPR</name>
<dbReference type="Pfam" id="PF00127">
    <property type="entry name" value="Copper-bind"/>
    <property type="match status" value="1"/>
</dbReference>
<keyword evidence="3" id="KW-0249">Electron transport</keyword>
<evidence type="ECO:0000256" key="3">
    <source>
        <dbReference type="ARBA" id="ARBA00022982"/>
    </source>
</evidence>
<dbReference type="InterPro" id="IPR000923">
    <property type="entry name" value="BlueCu_1"/>
</dbReference>
<dbReference type="AlphaFoldDB" id="A0A4D8S1E1"/>
<reference evidence="6 7" key="1">
    <citation type="submission" date="2018-07" db="EMBL/GenBank/DDBJ databases">
        <title>Complete Genome Sequences of Extremely Thermoacidophilic, Metal-Mobilizing Type-Strain Members of the Archaeal Family Sulfolobaceae: Acidianus brierleyi DSM-1651T, Acidianus sulfidivorans DSM-18786T, Metallosphaera hakonensis DSM-7519T, and Metallosphaera prunae DSM-10039T.</title>
        <authorList>
            <person name="Counts J.A."/>
            <person name="Kelly R.M."/>
        </authorList>
    </citation>
    <scope>NUCLEOTIDE SEQUENCE [LARGE SCALE GENOMIC DNA]</scope>
    <source>
        <strain evidence="6 7">Ron 12/II</strain>
    </source>
</reference>
<keyword evidence="4" id="KW-0186">Copper</keyword>
<dbReference type="InterPro" id="IPR033138">
    <property type="entry name" value="Cu_oxidase_CS"/>
</dbReference>